<reference evidence="1 2" key="1">
    <citation type="submission" date="2019-05" db="EMBL/GenBank/DDBJ databases">
        <title>Another draft genome of Portunus trituberculatus and its Hox gene families provides insights of decapod evolution.</title>
        <authorList>
            <person name="Jeong J.-H."/>
            <person name="Song I."/>
            <person name="Kim S."/>
            <person name="Choi T."/>
            <person name="Kim D."/>
            <person name="Ryu S."/>
            <person name="Kim W."/>
        </authorList>
    </citation>
    <scope>NUCLEOTIDE SEQUENCE [LARGE SCALE GENOMIC DNA]</scope>
    <source>
        <tissue evidence="1">Muscle</tissue>
    </source>
</reference>
<proteinExistence type="predicted"/>
<dbReference type="EMBL" id="VSRR010036624">
    <property type="protein sequence ID" value="MPC73349.1"/>
    <property type="molecule type" value="Genomic_DNA"/>
</dbReference>
<accession>A0A5B7HUA8</accession>
<comment type="caution">
    <text evidence="1">The sequence shown here is derived from an EMBL/GenBank/DDBJ whole genome shotgun (WGS) entry which is preliminary data.</text>
</comment>
<protein>
    <submittedName>
        <fullName evidence="1">Uncharacterized protein</fullName>
    </submittedName>
</protein>
<evidence type="ECO:0000313" key="1">
    <source>
        <dbReference type="EMBL" id="MPC73349.1"/>
    </source>
</evidence>
<dbReference type="AlphaFoldDB" id="A0A5B7HUA8"/>
<organism evidence="1 2">
    <name type="scientific">Portunus trituberculatus</name>
    <name type="common">Swimming crab</name>
    <name type="synonym">Neptunus trituberculatus</name>
    <dbReference type="NCBI Taxonomy" id="210409"/>
    <lineage>
        <taxon>Eukaryota</taxon>
        <taxon>Metazoa</taxon>
        <taxon>Ecdysozoa</taxon>
        <taxon>Arthropoda</taxon>
        <taxon>Crustacea</taxon>
        <taxon>Multicrustacea</taxon>
        <taxon>Malacostraca</taxon>
        <taxon>Eumalacostraca</taxon>
        <taxon>Eucarida</taxon>
        <taxon>Decapoda</taxon>
        <taxon>Pleocyemata</taxon>
        <taxon>Brachyura</taxon>
        <taxon>Eubrachyura</taxon>
        <taxon>Portunoidea</taxon>
        <taxon>Portunidae</taxon>
        <taxon>Portuninae</taxon>
        <taxon>Portunus</taxon>
    </lineage>
</organism>
<name>A0A5B7HUA8_PORTR</name>
<gene>
    <name evidence="1" type="ORF">E2C01_067674</name>
</gene>
<dbReference type="Proteomes" id="UP000324222">
    <property type="component" value="Unassembled WGS sequence"/>
</dbReference>
<sequence length="90" mass="9880">MFPASSNTDSQVCNFDSEENAQKWKRLFLSSLQKTLCTDAYVPLIALTQVYVCGEGVEWAGITSDRCKSVCFGEGGHGWVGNLTKGIRNN</sequence>
<evidence type="ECO:0000313" key="2">
    <source>
        <dbReference type="Proteomes" id="UP000324222"/>
    </source>
</evidence>
<keyword evidence="2" id="KW-1185">Reference proteome</keyword>